<dbReference type="InterPro" id="IPR003607">
    <property type="entry name" value="HD/PDEase_dom"/>
</dbReference>
<accession>A0A438EC82</accession>
<evidence type="ECO:0000313" key="2">
    <source>
        <dbReference type="EMBL" id="RVW45436.1"/>
    </source>
</evidence>
<dbReference type="PANTHER" id="PTHR33594">
    <property type="entry name" value="SUPERFAMILY HYDROLASE, PUTATIVE (AFU_ORTHOLOGUE AFUA_1G03035)-RELATED"/>
    <property type="match status" value="1"/>
</dbReference>
<dbReference type="Proteomes" id="UP000288805">
    <property type="component" value="Unassembled WGS sequence"/>
</dbReference>
<sequence length="322" mass="36658">MTSRDVNVCYIKSQYRQDKTATGERERSYKLEKERERREGAMERREVVRKAEQLVEAAMKGNDASHDAAHVFRVRDMALSLALEEGLSSSSDSMEIVELAALLHDIGDYKYVRDPSEEKIVENFLEEEGIEESKRMKILSIIKAMGKSLLEGFCLRPYNNSKKSACLQPFTPSGNGLLQTSYNLRTIQISGFKEELAGFANGEYPPEFGVVQDADRLDAIGAIGKVCISSSCTVSSGIARCFTFGGSRKRVLHDPAIKPRSDLSKEQYMKKEEQTTVNHFHEKLLKLKDLMKTKAGQRRAEKRHNFMEEFLKEFYEEWDGRA</sequence>
<dbReference type="EMBL" id="QGNW01001326">
    <property type="protein sequence ID" value="RVW45436.1"/>
    <property type="molecule type" value="Genomic_DNA"/>
</dbReference>
<dbReference type="CDD" id="cd00077">
    <property type="entry name" value="HDc"/>
    <property type="match status" value="1"/>
</dbReference>
<dbReference type="SMART" id="SM00471">
    <property type="entry name" value="HDc"/>
    <property type="match status" value="1"/>
</dbReference>
<dbReference type="Pfam" id="PF01966">
    <property type="entry name" value="HD"/>
    <property type="match status" value="1"/>
</dbReference>
<gene>
    <name evidence="2" type="primary">ypgQ</name>
    <name evidence="2" type="ORF">CK203_079728</name>
</gene>
<dbReference type="SUPFAM" id="SSF109604">
    <property type="entry name" value="HD-domain/PDEase-like"/>
    <property type="match status" value="1"/>
</dbReference>
<evidence type="ECO:0000259" key="1">
    <source>
        <dbReference type="SMART" id="SM00471"/>
    </source>
</evidence>
<reference evidence="2 3" key="1">
    <citation type="journal article" date="2018" name="PLoS Genet.">
        <title>Population sequencing reveals clonal diversity and ancestral inbreeding in the grapevine cultivar Chardonnay.</title>
        <authorList>
            <person name="Roach M.J."/>
            <person name="Johnson D.L."/>
            <person name="Bohlmann J."/>
            <person name="van Vuuren H.J."/>
            <person name="Jones S.J."/>
            <person name="Pretorius I.S."/>
            <person name="Schmidt S.A."/>
            <person name="Borneman A.R."/>
        </authorList>
    </citation>
    <scope>NUCLEOTIDE SEQUENCE [LARGE SCALE GENOMIC DNA]</scope>
    <source>
        <strain evidence="3">cv. Chardonnay</strain>
        <tissue evidence="2">Leaf</tissue>
    </source>
</reference>
<proteinExistence type="predicted"/>
<dbReference type="AlphaFoldDB" id="A0A438EC82"/>
<organism evidence="2 3">
    <name type="scientific">Vitis vinifera</name>
    <name type="common">Grape</name>
    <dbReference type="NCBI Taxonomy" id="29760"/>
    <lineage>
        <taxon>Eukaryota</taxon>
        <taxon>Viridiplantae</taxon>
        <taxon>Streptophyta</taxon>
        <taxon>Embryophyta</taxon>
        <taxon>Tracheophyta</taxon>
        <taxon>Spermatophyta</taxon>
        <taxon>Magnoliopsida</taxon>
        <taxon>eudicotyledons</taxon>
        <taxon>Gunneridae</taxon>
        <taxon>Pentapetalae</taxon>
        <taxon>rosids</taxon>
        <taxon>Vitales</taxon>
        <taxon>Vitaceae</taxon>
        <taxon>Viteae</taxon>
        <taxon>Vitis</taxon>
    </lineage>
</organism>
<protein>
    <submittedName>
        <fullName evidence="2">Uncharacterized protein YpgQ</fullName>
    </submittedName>
</protein>
<dbReference type="InterPro" id="IPR006674">
    <property type="entry name" value="HD_domain"/>
</dbReference>
<comment type="caution">
    <text evidence="2">The sequence shown here is derived from an EMBL/GenBank/DDBJ whole genome shotgun (WGS) entry which is preliminary data.</text>
</comment>
<feature type="domain" description="HD/PDEase" evidence="1">
    <location>
        <begin position="63"/>
        <end position="229"/>
    </location>
</feature>
<dbReference type="Gene3D" id="1.20.58.1910">
    <property type="match status" value="1"/>
</dbReference>
<evidence type="ECO:0000313" key="3">
    <source>
        <dbReference type="Proteomes" id="UP000288805"/>
    </source>
</evidence>
<dbReference type="PANTHER" id="PTHR33594:SF1">
    <property type="entry name" value="HD_PDEASE DOMAIN-CONTAINING PROTEIN"/>
    <property type="match status" value="1"/>
</dbReference>
<dbReference type="Gene3D" id="1.10.472.50">
    <property type="entry name" value="HD-domain/PDEase-like"/>
    <property type="match status" value="1"/>
</dbReference>
<name>A0A438EC82_VITVI</name>